<evidence type="ECO:0000259" key="1">
    <source>
        <dbReference type="Pfam" id="PF25096"/>
    </source>
</evidence>
<dbReference type="PANTHER" id="PTHR34493">
    <property type="entry name" value="PROTEIN CBG13422-RELATED"/>
    <property type="match status" value="1"/>
</dbReference>
<dbReference type="Pfam" id="PF25096">
    <property type="entry name" value="DUF7808"/>
    <property type="match status" value="1"/>
</dbReference>
<evidence type="ECO:0000313" key="4">
    <source>
        <dbReference type="WBParaSite" id="EVEC_0000019901-mRNA-1"/>
    </source>
</evidence>
<reference evidence="4" key="1">
    <citation type="submission" date="2017-02" db="UniProtKB">
        <authorList>
            <consortium name="WormBaseParasite"/>
        </authorList>
    </citation>
    <scope>IDENTIFICATION</scope>
</reference>
<reference evidence="2 3" key="2">
    <citation type="submission" date="2018-10" db="EMBL/GenBank/DDBJ databases">
        <authorList>
            <consortium name="Pathogen Informatics"/>
        </authorList>
    </citation>
    <scope>NUCLEOTIDE SEQUENCE [LARGE SCALE GENOMIC DNA]</scope>
</reference>
<dbReference type="Proteomes" id="UP000274131">
    <property type="component" value="Unassembled WGS sequence"/>
</dbReference>
<sequence length="623" mass="71507">ISTNVCWLRISVTVFGCSSSNSVPLSPYSQGQTLSATDVIYEQQRTPGISERCRYRLYAQYNKKAVANLVDQDQPEHRLTDGLSCNFDTDDEHCKWHNNPNFKIGFQRGYFVPNFDLNRYLCTDESAFPLDNVFLVASGGPATDYYEGAIEAQIPCLSEFANVKLNFWTNGEDVLLRACVITQEDGLVECFGLKFDKNPVEFLLNKTNEVFTLRIEVDFLQKNEVAIIDDILFNAKFCSENLEEPEEKYASDNRIEVEGLLPIEDQTADNNRLYSNFCRSIACDFNQDSNCEYGNAENIPRNMWKLGFDQIGNPLTGVKKTEVDDSTSDGFAYVGKEGTDQCQNPCVLVSPLFDLTNPVYLVFDLFLRSVGPKLQVCINNEKFCPYSNPEVSASELWFYNQTVLLPTWSRKVGCFRCCSSQLVSRQTFTLPLTIYEEETLTEKTCVDLFNNRTVLINNTTEFSDSPTFLRLKKQAFSTFGLPETTTRTLECKTVQGHDQARCVLYEEGKTLEMNPECFEKTEADGANRVYCRVFCEESDDTTVLKKIPNWNHQCNMFYTYNLNRFRRDWYIWRSQECLNTTISFVVRCGFHADLGSFYVNNPELFSKEDEVDKREDPRIPINL</sequence>
<dbReference type="EMBL" id="UXUI01000081">
    <property type="protein sequence ID" value="VDD84993.1"/>
    <property type="molecule type" value="Genomic_DNA"/>
</dbReference>
<dbReference type="STRING" id="51028.A0A0N4USS1"/>
<dbReference type="OrthoDB" id="5796062at2759"/>
<gene>
    <name evidence="2" type="ORF">EVEC_LOCUS136</name>
</gene>
<protein>
    <submittedName>
        <fullName evidence="4">MAM domain-containing protein</fullName>
    </submittedName>
</protein>
<organism evidence="4">
    <name type="scientific">Enterobius vermicularis</name>
    <name type="common">Human pinworm</name>
    <dbReference type="NCBI Taxonomy" id="51028"/>
    <lineage>
        <taxon>Eukaryota</taxon>
        <taxon>Metazoa</taxon>
        <taxon>Ecdysozoa</taxon>
        <taxon>Nematoda</taxon>
        <taxon>Chromadorea</taxon>
        <taxon>Rhabditida</taxon>
        <taxon>Spirurina</taxon>
        <taxon>Oxyuridomorpha</taxon>
        <taxon>Oxyuroidea</taxon>
        <taxon>Oxyuridae</taxon>
        <taxon>Enterobius</taxon>
    </lineage>
</organism>
<dbReference type="AlphaFoldDB" id="A0A0N4USS1"/>
<keyword evidence="3" id="KW-1185">Reference proteome</keyword>
<proteinExistence type="predicted"/>
<evidence type="ECO:0000313" key="2">
    <source>
        <dbReference type="EMBL" id="VDD84993.1"/>
    </source>
</evidence>
<dbReference type="PANTHER" id="PTHR34493:SF1">
    <property type="entry name" value="SECRETED PROTEIN"/>
    <property type="match status" value="1"/>
</dbReference>
<evidence type="ECO:0000313" key="3">
    <source>
        <dbReference type="Proteomes" id="UP000274131"/>
    </source>
</evidence>
<dbReference type="InterPro" id="IPR056710">
    <property type="entry name" value="DUF7808"/>
</dbReference>
<feature type="domain" description="DUF7808" evidence="1">
    <location>
        <begin position="486"/>
        <end position="607"/>
    </location>
</feature>
<dbReference type="WBParaSite" id="EVEC_0000019901-mRNA-1">
    <property type="protein sequence ID" value="EVEC_0000019901-mRNA-1"/>
    <property type="gene ID" value="EVEC_0000019901"/>
</dbReference>
<name>A0A0N4USS1_ENTVE</name>
<accession>A0A0N4USS1</accession>